<accession>A0A368FCR1</accession>
<protein>
    <submittedName>
        <fullName evidence="3">Uncharacterized protein</fullName>
    </submittedName>
</protein>
<evidence type="ECO:0000256" key="1">
    <source>
        <dbReference type="SAM" id="Coils"/>
    </source>
</evidence>
<dbReference type="AlphaFoldDB" id="A0A368FCR1"/>
<proteinExistence type="predicted"/>
<comment type="caution">
    <text evidence="3">The sequence shown here is derived from an EMBL/GenBank/DDBJ whole genome shotgun (WGS) entry which is preliminary data.</text>
</comment>
<keyword evidence="1" id="KW-0175">Coiled coil</keyword>
<evidence type="ECO:0000313" key="3">
    <source>
        <dbReference type="EMBL" id="RCN28690.1"/>
    </source>
</evidence>
<reference evidence="3 4" key="1">
    <citation type="submission" date="2014-10" db="EMBL/GenBank/DDBJ databases">
        <title>Draft genome of the hookworm Ancylostoma caninum.</title>
        <authorList>
            <person name="Mitreva M."/>
        </authorList>
    </citation>
    <scope>NUCLEOTIDE SEQUENCE [LARGE SCALE GENOMIC DNA]</scope>
    <source>
        <strain evidence="3 4">Baltimore</strain>
    </source>
</reference>
<sequence length="192" mass="22260">MSLQFAKARITKTRTSVENIIDSTKGLLEPLRTPGAGEEAKEYLERRLTFVRQRLRRLNLAKKNMEEATEKLEAAFKELDGDSQRKEEESFNEYGGGATDEVIRIEELVGDLAEMEIQVLGELQTLQTQEEQREQQSHTPRRRSDQSQTSHPPLPSLQVPSFSGKTREWENFWQLFRYNIHDQPIPNVAKFN</sequence>
<dbReference type="OrthoDB" id="5866757at2759"/>
<feature type="coiled-coil region" evidence="1">
    <location>
        <begin position="48"/>
        <end position="89"/>
    </location>
</feature>
<organism evidence="3 4">
    <name type="scientific">Ancylostoma caninum</name>
    <name type="common">Dog hookworm</name>
    <dbReference type="NCBI Taxonomy" id="29170"/>
    <lineage>
        <taxon>Eukaryota</taxon>
        <taxon>Metazoa</taxon>
        <taxon>Ecdysozoa</taxon>
        <taxon>Nematoda</taxon>
        <taxon>Chromadorea</taxon>
        <taxon>Rhabditida</taxon>
        <taxon>Rhabditina</taxon>
        <taxon>Rhabditomorpha</taxon>
        <taxon>Strongyloidea</taxon>
        <taxon>Ancylostomatidae</taxon>
        <taxon>Ancylostomatinae</taxon>
        <taxon>Ancylostoma</taxon>
    </lineage>
</organism>
<dbReference type="EMBL" id="JOJR01002401">
    <property type="protein sequence ID" value="RCN28690.1"/>
    <property type="molecule type" value="Genomic_DNA"/>
</dbReference>
<dbReference type="Proteomes" id="UP000252519">
    <property type="component" value="Unassembled WGS sequence"/>
</dbReference>
<feature type="region of interest" description="Disordered" evidence="2">
    <location>
        <begin position="127"/>
        <end position="162"/>
    </location>
</feature>
<keyword evidence="4" id="KW-1185">Reference proteome</keyword>
<name>A0A368FCR1_ANCCA</name>
<evidence type="ECO:0000256" key="2">
    <source>
        <dbReference type="SAM" id="MobiDB-lite"/>
    </source>
</evidence>
<evidence type="ECO:0000313" key="4">
    <source>
        <dbReference type="Proteomes" id="UP000252519"/>
    </source>
</evidence>
<gene>
    <name evidence="3" type="ORF">ANCCAN_25565</name>
</gene>